<dbReference type="PANTHER" id="PTHR47926">
    <property type="entry name" value="PENTATRICOPEPTIDE REPEAT-CONTAINING PROTEIN"/>
    <property type="match status" value="1"/>
</dbReference>
<reference evidence="3" key="1">
    <citation type="submission" date="2021-01" db="EMBL/GenBank/DDBJ databases">
        <title>Adiantum capillus-veneris genome.</title>
        <authorList>
            <person name="Fang Y."/>
            <person name="Liao Q."/>
        </authorList>
    </citation>
    <scope>NUCLEOTIDE SEQUENCE</scope>
    <source>
        <strain evidence="3">H3</strain>
        <tissue evidence="3">Leaf</tissue>
    </source>
</reference>
<keyword evidence="1" id="KW-0677">Repeat</keyword>
<dbReference type="AlphaFoldDB" id="A0A9D4UTX1"/>
<feature type="repeat" description="PPR" evidence="2">
    <location>
        <begin position="587"/>
        <end position="621"/>
    </location>
</feature>
<dbReference type="FunFam" id="1.25.40.10:FF:000031">
    <property type="entry name" value="Pentatricopeptide repeat-containing protein mitochondrial"/>
    <property type="match status" value="1"/>
</dbReference>
<dbReference type="InterPro" id="IPR002885">
    <property type="entry name" value="PPR_rpt"/>
</dbReference>
<accession>A0A9D4UTX1</accession>
<dbReference type="Pfam" id="PF01535">
    <property type="entry name" value="PPR"/>
    <property type="match status" value="3"/>
</dbReference>
<dbReference type="Pfam" id="PF13041">
    <property type="entry name" value="PPR_2"/>
    <property type="match status" value="4"/>
</dbReference>
<organism evidence="3 4">
    <name type="scientific">Adiantum capillus-veneris</name>
    <name type="common">Maidenhair fern</name>
    <dbReference type="NCBI Taxonomy" id="13818"/>
    <lineage>
        <taxon>Eukaryota</taxon>
        <taxon>Viridiplantae</taxon>
        <taxon>Streptophyta</taxon>
        <taxon>Embryophyta</taxon>
        <taxon>Tracheophyta</taxon>
        <taxon>Polypodiopsida</taxon>
        <taxon>Polypodiidae</taxon>
        <taxon>Polypodiales</taxon>
        <taxon>Pteridineae</taxon>
        <taxon>Pteridaceae</taxon>
        <taxon>Vittarioideae</taxon>
        <taxon>Adiantum</taxon>
    </lineage>
</organism>
<evidence type="ECO:0000256" key="2">
    <source>
        <dbReference type="PROSITE-ProRule" id="PRU00708"/>
    </source>
</evidence>
<comment type="caution">
    <text evidence="3">The sequence shown here is derived from an EMBL/GenBank/DDBJ whole genome shotgun (WGS) entry which is preliminary data.</text>
</comment>
<protein>
    <recommendedName>
        <fullName evidence="5">Pentatricopeptide repeat-containing protein</fullName>
    </recommendedName>
</protein>
<dbReference type="Proteomes" id="UP000886520">
    <property type="component" value="Chromosome 11"/>
</dbReference>
<evidence type="ECO:0000313" key="3">
    <source>
        <dbReference type="EMBL" id="KAI5073771.1"/>
    </source>
</evidence>
<gene>
    <name evidence="3" type="ORF">GOP47_0011784</name>
</gene>
<dbReference type="GO" id="GO:0009451">
    <property type="term" value="P:RNA modification"/>
    <property type="evidence" value="ECO:0007669"/>
    <property type="project" value="InterPro"/>
</dbReference>
<feature type="repeat" description="PPR" evidence="2">
    <location>
        <begin position="212"/>
        <end position="246"/>
    </location>
</feature>
<evidence type="ECO:0000313" key="4">
    <source>
        <dbReference type="Proteomes" id="UP000886520"/>
    </source>
</evidence>
<feature type="repeat" description="PPR" evidence="2">
    <location>
        <begin position="486"/>
        <end position="520"/>
    </location>
</feature>
<name>A0A9D4UTX1_ADICA</name>
<dbReference type="OrthoDB" id="1902039at2759"/>
<dbReference type="EMBL" id="JABFUD020000011">
    <property type="protein sequence ID" value="KAI5073771.1"/>
    <property type="molecule type" value="Genomic_DNA"/>
</dbReference>
<dbReference type="Gene3D" id="1.25.40.10">
    <property type="entry name" value="Tetratricopeptide repeat domain"/>
    <property type="match status" value="5"/>
</dbReference>
<dbReference type="InterPro" id="IPR011990">
    <property type="entry name" value="TPR-like_helical_dom_sf"/>
</dbReference>
<proteinExistence type="predicted"/>
<dbReference type="PROSITE" id="PS51375">
    <property type="entry name" value="PPR"/>
    <property type="match status" value="5"/>
</dbReference>
<feature type="repeat" description="PPR" evidence="2">
    <location>
        <begin position="385"/>
        <end position="419"/>
    </location>
</feature>
<keyword evidence="4" id="KW-1185">Reference proteome</keyword>
<evidence type="ECO:0000256" key="1">
    <source>
        <dbReference type="ARBA" id="ARBA00022737"/>
    </source>
</evidence>
<evidence type="ECO:0008006" key="5">
    <source>
        <dbReference type="Google" id="ProtNLM"/>
    </source>
</evidence>
<dbReference type="GO" id="GO:0003723">
    <property type="term" value="F:RNA binding"/>
    <property type="evidence" value="ECO:0007669"/>
    <property type="project" value="InterPro"/>
</dbReference>
<sequence>MQARNRPVKDDSFININHLCASGRVRDAIRTAETLHRQGIRVPIHVLFHLLKSCISEPDLTTGRVLHSLILNTGLGNNAFLACHLIRMFSSCQSLFDAKQTFINLPTHLHTVHIWNSIISAHVKHGHCEDAIVLYHDMCKSGFQLDRHTFVATLKACSNTSTIKRGRMIHSDIIKCGFELDLLICNTLVAMYIKSGSIADAHLTFISIQEKDVVTWNALISGYAHHGHGLKALHLLMDMYRDGCEPTHVTYLCLVRACSSTLALREGRLIHGLIVKNCLEQERFMGSSLIDMYAKCENVKDARTVFDNLQTRDVAAWNTIIQAFAQQACFSKSALLHYGELVHVQIVENGFESDKLIESTLIELYAKCYSMDDARGVFTRTSKQSVHAWNMLLSGYVHCEQIQIGLEVFANMQQDMIQPNETTIISALQACSSLEVHEPIMLLNDLIIRRKFEQDVFVMSALVNVYAKHGSLAEALSIFINIPKPGVITWTGLISGHVQHRNGLQALQLFYQMQSLGIEPNEATFVCAVKACIILESMEQGNLVHDCSIRKGLVLNKVIGSALINFYLTCGSLEDAFKVFFKLPNRDMVVWNVIIAGFVRSNDYETAIQYFEEMQLVGVQPDLVNFVSVLAGCSHLGLINEGHLSKAEDLLQALPSSYSSLGWKSLLGHCQTHCDLQLGRRCYDRLVELGLADASAWKLMLNIYSRAGMKVNAEAVEELRPAKGSVKMQRMHGHGWVWEQLLKHLTGRRLFLSWFMQQTEKLFDPHDGGGKGSLRWKQLQPVWLLEVGQYVKAKWTHHEGSQQLVFTKQHTHTFWKICEIVAEGQLLDSESPFLRWFHATYFRIEGDC</sequence>
<dbReference type="FunFam" id="1.25.40.10:FF:000344">
    <property type="entry name" value="Pentatricopeptide repeat-containing protein"/>
    <property type="match status" value="1"/>
</dbReference>
<feature type="repeat" description="PPR" evidence="2">
    <location>
        <begin position="111"/>
        <end position="145"/>
    </location>
</feature>
<dbReference type="InterPro" id="IPR046960">
    <property type="entry name" value="PPR_At4g14850-like_plant"/>
</dbReference>
<dbReference type="NCBIfam" id="TIGR00756">
    <property type="entry name" value="PPR"/>
    <property type="match status" value="4"/>
</dbReference>